<organism evidence="1 2">
    <name type="scientific">Secundilactobacillus folii</name>
    <dbReference type="NCBI Taxonomy" id="2678357"/>
    <lineage>
        <taxon>Bacteria</taxon>
        <taxon>Bacillati</taxon>
        <taxon>Bacillota</taxon>
        <taxon>Bacilli</taxon>
        <taxon>Lactobacillales</taxon>
        <taxon>Lactobacillaceae</taxon>
        <taxon>Secundilactobacillus</taxon>
    </lineage>
</organism>
<reference evidence="1 2" key="1">
    <citation type="submission" date="2019-11" db="EMBL/GenBank/DDBJ databases">
        <title>Lactobacillus sp. nov. CRM56-3, isolated from fermented tea leaves.</title>
        <authorList>
            <person name="Phuengjayaem S."/>
            <person name="Tanasupawat S."/>
        </authorList>
    </citation>
    <scope>NUCLEOTIDE SEQUENCE [LARGE SCALE GENOMIC DNA]</scope>
    <source>
        <strain evidence="1 2">CRM56-3</strain>
    </source>
</reference>
<sequence length="125" mass="14398">MKLVTKILSTSLVLGIDFVTVAIAKPVNALAAWQDHYRDKIYLVRVKKATKAEKVRTIGGSVAYRTVKRVTLHKGEVVKTWYRTQGGFMWMLEGGKHGKYNSNYHYSWNVNWSKKSFKVVKTYRA</sequence>
<evidence type="ECO:0000313" key="1">
    <source>
        <dbReference type="EMBL" id="MTV82984.1"/>
    </source>
</evidence>
<proteinExistence type="predicted"/>
<dbReference type="EMBL" id="WNJO01000013">
    <property type="protein sequence ID" value="MTV82984.1"/>
    <property type="molecule type" value="Genomic_DNA"/>
</dbReference>
<accession>A0A7X2XWJ3</accession>
<name>A0A7X2XWJ3_9LACO</name>
<evidence type="ECO:0000313" key="2">
    <source>
        <dbReference type="Proteomes" id="UP000466388"/>
    </source>
</evidence>
<keyword evidence="2" id="KW-1185">Reference proteome</keyword>
<comment type="caution">
    <text evidence="1">The sequence shown here is derived from an EMBL/GenBank/DDBJ whole genome shotgun (WGS) entry which is preliminary data.</text>
</comment>
<dbReference type="AlphaFoldDB" id="A0A7X2XWJ3"/>
<dbReference type="Proteomes" id="UP000466388">
    <property type="component" value="Unassembled WGS sequence"/>
</dbReference>
<gene>
    <name evidence="1" type="ORF">GM612_10135</name>
</gene>
<dbReference type="RefSeq" id="WP_155432248.1">
    <property type="nucleotide sequence ID" value="NZ_WNJO01000013.1"/>
</dbReference>
<protein>
    <submittedName>
        <fullName evidence="1">Uncharacterized protein</fullName>
    </submittedName>
</protein>